<dbReference type="GO" id="GO:0004519">
    <property type="term" value="F:endonuclease activity"/>
    <property type="evidence" value="ECO:0007669"/>
    <property type="project" value="UniProtKB-KW"/>
</dbReference>
<dbReference type="SUPFAM" id="SSF116734">
    <property type="entry name" value="DNA methylase specificity domain"/>
    <property type="match status" value="2"/>
</dbReference>
<dbReference type="Proteomes" id="UP000632766">
    <property type="component" value="Unassembled WGS sequence"/>
</dbReference>
<dbReference type="PANTHER" id="PTHR30408:SF12">
    <property type="entry name" value="TYPE I RESTRICTION ENZYME MJAVIII SPECIFICITY SUBUNIT"/>
    <property type="match status" value="1"/>
</dbReference>
<keyword evidence="3" id="KW-0238">DNA-binding</keyword>
<sequence>MQKNIKSDWSSKKLNELGFVGRGKSKHRPRNEPSLYGGNYPFIQTGDVKAAELYISEYSQTYNDKGLAQSKLWQKNTLLITIAANIAETAILKKDACFPDSIVGFIADPLKADVRFIKYYIDTIKIQMQSISRGTTQDNLSVDKLLSFDILTPPLPTQQKIASILSTYDDLIENNTRRINILEEMAQTLYHEWFVKFRFPGHEQVKMVESELGLIPEGWKRSKIKDLPIKIIDGDRSKKYPKANEFQKEGILFLNTKNIVDNKLDFSEANFISSEKFDQITKGRLQPLDIVMTTRGSIGKLALFNCKHLTGLINAQMLILRADNQCVYQLFLFYLMCTHDFQECIRGFSSGSAQPQIPIQDLKEIEIICPPVELQIKFSDFTYNINQFIKNIQHKNETLRQTRDLLLPKLISGQIDVENLNIDTLDIAA</sequence>
<accession>A0A8J7HUH0</accession>
<evidence type="ECO:0000313" key="6">
    <source>
        <dbReference type="Proteomes" id="UP000632766"/>
    </source>
</evidence>
<reference evidence="5 6" key="1">
    <citation type="journal article" date="2021" name="Int. J. Syst. Evol. Microbiol.">
        <title>Amazonocrinis nigriterrae gen. nov., sp. nov., Atlanticothrix silvestris gen. nov., sp. nov. and Dendronalium phyllosphericum gen. nov., sp. nov., nostocacean cyanobacteria from Brazilian environments.</title>
        <authorList>
            <person name="Alvarenga D.O."/>
            <person name="Andreote A.P.D."/>
            <person name="Branco L.H.Z."/>
            <person name="Delbaje E."/>
            <person name="Cruz R.B."/>
            <person name="Varani A.M."/>
            <person name="Fiore M.F."/>
        </authorList>
    </citation>
    <scope>NUCLEOTIDE SEQUENCE [LARGE SCALE GENOMIC DNA]</scope>
    <source>
        <strain evidence="5 6">CENA67</strain>
    </source>
</reference>
<keyword evidence="5" id="KW-0255">Endonuclease</keyword>
<dbReference type="InterPro" id="IPR052021">
    <property type="entry name" value="Type-I_RS_S_subunit"/>
</dbReference>
<dbReference type="InterPro" id="IPR044946">
    <property type="entry name" value="Restrct_endonuc_typeI_TRD_sf"/>
</dbReference>
<evidence type="ECO:0000313" key="5">
    <source>
        <dbReference type="EMBL" id="MBH8564405.1"/>
    </source>
</evidence>
<protein>
    <submittedName>
        <fullName evidence="5">Restriction endonuclease subunit S</fullName>
    </submittedName>
</protein>
<keyword evidence="6" id="KW-1185">Reference proteome</keyword>
<dbReference type="AlphaFoldDB" id="A0A8J7HUH0"/>
<keyword evidence="5" id="KW-0540">Nuclease</keyword>
<dbReference type="RefSeq" id="WP_198126248.1">
    <property type="nucleotide sequence ID" value="NZ_JAECZC010000042.1"/>
</dbReference>
<dbReference type="PANTHER" id="PTHR30408">
    <property type="entry name" value="TYPE-1 RESTRICTION ENZYME ECOKI SPECIFICITY PROTEIN"/>
    <property type="match status" value="1"/>
</dbReference>
<name>A0A8J7HUH0_9NOST</name>
<dbReference type="GO" id="GO:0009307">
    <property type="term" value="P:DNA restriction-modification system"/>
    <property type="evidence" value="ECO:0007669"/>
    <property type="project" value="UniProtKB-KW"/>
</dbReference>
<dbReference type="Gene3D" id="1.10.287.1120">
    <property type="entry name" value="Bipartite methylase S protein"/>
    <property type="match status" value="1"/>
</dbReference>
<dbReference type="GO" id="GO:0003677">
    <property type="term" value="F:DNA binding"/>
    <property type="evidence" value="ECO:0007669"/>
    <property type="project" value="UniProtKB-KW"/>
</dbReference>
<dbReference type="EMBL" id="JAECZC010000042">
    <property type="protein sequence ID" value="MBH8564405.1"/>
    <property type="molecule type" value="Genomic_DNA"/>
</dbReference>
<comment type="caution">
    <text evidence="5">The sequence shown here is derived from an EMBL/GenBank/DDBJ whole genome shotgun (WGS) entry which is preliminary data.</text>
</comment>
<evidence type="ECO:0000256" key="3">
    <source>
        <dbReference type="ARBA" id="ARBA00023125"/>
    </source>
</evidence>
<feature type="domain" description="Type I restriction modification DNA specificity" evidence="4">
    <location>
        <begin position="7"/>
        <end position="183"/>
    </location>
</feature>
<organism evidence="5 6">
    <name type="scientific">Amazonocrinis nigriterrae CENA67</name>
    <dbReference type="NCBI Taxonomy" id="2794033"/>
    <lineage>
        <taxon>Bacteria</taxon>
        <taxon>Bacillati</taxon>
        <taxon>Cyanobacteriota</taxon>
        <taxon>Cyanophyceae</taxon>
        <taxon>Nostocales</taxon>
        <taxon>Nostocaceae</taxon>
        <taxon>Amazonocrinis</taxon>
        <taxon>Amazonocrinis nigriterrae</taxon>
    </lineage>
</organism>
<dbReference type="Pfam" id="PF01420">
    <property type="entry name" value="Methylase_S"/>
    <property type="match status" value="2"/>
</dbReference>
<dbReference type="InterPro" id="IPR000055">
    <property type="entry name" value="Restrct_endonuc_typeI_TRD"/>
</dbReference>
<dbReference type="CDD" id="cd17282">
    <property type="entry name" value="RMtype1_S_Eco16444ORF1681_TRD1-CR1_like"/>
    <property type="match status" value="1"/>
</dbReference>
<evidence type="ECO:0000256" key="2">
    <source>
        <dbReference type="ARBA" id="ARBA00022747"/>
    </source>
</evidence>
<comment type="similarity">
    <text evidence="1">Belongs to the type-I restriction system S methylase family.</text>
</comment>
<dbReference type="Gene3D" id="3.90.220.20">
    <property type="entry name" value="DNA methylase specificity domains"/>
    <property type="match status" value="2"/>
</dbReference>
<keyword evidence="2" id="KW-0680">Restriction system</keyword>
<keyword evidence="5" id="KW-0378">Hydrolase</keyword>
<gene>
    <name evidence="5" type="ORF">I8748_19835</name>
</gene>
<feature type="domain" description="Type I restriction modification DNA specificity" evidence="4">
    <location>
        <begin position="216"/>
        <end position="399"/>
    </location>
</feature>
<evidence type="ECO:0000259" key="4">
    <source>
        <dbReference type="Pfam" id="PF01420"/>
    </source>
</evidence>
<proteinExistence type="inferred from homology"/>
<evidence type="ECO:0000256" key="1">
    <source>
        <dbReference type="ARBA" id="ARBA00010923"/>
    </source>
</evidence>